<feature type="compositionally biased region" description="Basic and acidic residues" evidence="6">
    <location>
        <begin position="33"/>
        <end position="43"/>
    </location>
</feature>
<dbReference type="PaxDb" id="3708-A0A078FQT0"/>
<accession>A0A078FQT0</accession>
<feature type="region of interest" description="Disordered" evidence="6">
    <location>
        <begin position="33"/>
        <end position="78"/>
    </location>
</feature>
<dbReference type="PANTHER" id="PTHR43302:SF15">
    <property type="entry name" value="SILICON EFFLUX TRANSPORTER LSI2"/>
    <property type="match status" value="1"/>
</dbReference>
<keyword evidence="5 7" id="KW-0472">Membrane</keyword>
<comment type="subcellular location">
    <subcellularLocation>
        <location evidence="1">Cell membrane</location>
        <topology evidence="1">Multi-pass membrane protein</topology>
    </subcellularLocation>
</comment>
<evidence type="ECO:0000256" key="2">
    <source>
        <dbReference type="ARBA" id="ARBA00022475"/>
    </source>
</evidence>
<evidence type="ECO:0000256" key="5">
    <source>
        <dbReference type="ARBA" id="ARBA00023136"/>
    </source>
</evidence>
<dbReference type="Proteomes" id="UP000028999">
    <property type="component" value="Unassembled WGS sequence"/>
</dbReference>
<dbReference type="AlphaFoldDB" id="A0A078FQT0"/>
<keyword evidence="3 7" id="KW-0812">Transmembrane</keyword>
<feature type="compositionally biased region" description="Polar residues" evidence="6">
    <location>
        <begin position="68"/>
        <end position="78"/>
    </location>
</feature>
<dbReference type="STRING" id="3708.A0A078FQT0"/>
<gene>
    <name evidence="8" type="primary">BnaC05g01010D</name>
    <name evidence="8" type="ORF">GSBRNA2T00085415001</name>
</gene>
<dbReference type="Gramene" id="CDY15222">
    <property type="protein sequence ID" value="CDY15222"/>
    <property type="gene ID" value="GSBRNA2T00085415001"/>
</dbReference>
<protein>
    <submittedName>
        <fullName evidence="8">BnaC05g01010D protein</fullName>
    </submittedName>
</protein>
<dbReference type="PANTHER" id="PTHR43302">
    <property type="entry name" value="TRANSPORTER ARSB-RELATED"/>
    <property type="match status" value="1"/>
</dbReference>
<evidence type="ECO:0000256" key="1">
    <source>
        <dbReference type="ARBA" id="ARBA00004651"/>
    </source>
</evidence>
<reference evidence="8 9" key="1">
    <citation type="journal article" date="2014" name="Science">
        <title>Plant genetics. Early allopolyploid evolution in the post-Neolithic Brassica napus oilseed genome.</title>
        <authorList>
            <person name="Chalhoub B."/>
            <person name="Denoeud F."/>
            <person name="Liu S."/>
            <person name="Parkin I.A."/>
            <person name="Tang H."/>
            <person name="Wang X."/>
            <person name="Chiquet J."/>
            <person name="Belcram H."/>
            <person name="Tong C."/>
            <person name="Samans B."/>
            <person name="Correa M."/>
            <person name="Da Silva C."/>
            <person name="Just J."/>
            <person name="Falentin C."/>
            <person name="Koh C.S."/>
            <person name="Le Clainche I."/>
            <person name="Bernard M."/>
            <person name="Bento P."/>
            <person name="Noel B."/>
            <person name="Labadie K."/>
            <person name="Alberti A."/>
            <person name="Charles M."/>
            <person name="Arnaud D."/>
            <person name="Guo H."/>
            <person name="Daviaud C."/>
            <person name="Alamery S."/>
            <person name="Jabbari K."/>
            <person name="Zhao M."/>
            <person name="Edger P.P."/>
            <person name="Chelaifa H."/>
            <person name="Tack D."/>
            <person name="Lassalle G."/>
            <person name="Mestiri I."/>
            <person name="Schnel N."/>
            <person name="Le Paslier M.C."/>
            <person name="Fan G."/>
            <person name="Renault V."/>
            <person name="Bayer P.E."/>
            <person name="Golicz A.A."/>
            <person name="Manoli S."/>
            <person name="Lee T.H."/>
            <person name="Thi V.H."/>
            <person name="Chalabi S."/>
            <person name="Hu Q."/>
            <person name="Fan C."/>
            <person name="Tollenaere R."/>
            <person name="Lu Y."/>
            <person name="Battail C."/>
            <person name="Shen J."/>
            <person name="Sidebottom C.H."/>
            <person name="Wang X."/>
            <person name="Canaguier A."/>
            <person name="Chauveau A."/>
            <person name="Berard A."/>
            <person name="Deniot G."/>
            <person name="Guan M."/>
            <person name="Liu Z."/>
            <person name="Sun F."/>
            <person name="Lim Y.P."/>
            <person name="Lyons E."/>
            <person name="Town C.D."/>
            <person name="Bancroft I."/>
            <person name="Wang X."/>
            <person name="Meng J."/>
            <person name="Ma J."/>
            <person name="Pires J.C."/>
            <person name="King G.J."/>
            <person name="Brunel D."/>
            <person name="Delourme R."/>
            <person name="Renard M."/>
            <person name="Aury J.M."/>
            <person name="Adams K.L."/>
            <person name="Batley J."/>
            <person name="Snowdon R.J."/>
            <person name="Tost J."/>
            <person name="Edwards D."/>
            <person name="Zhou Y."/>
            <person name="Hua W."/>
            <person name="Sharpe A.G."/>
            <person name="Paterson A.H."/>
            <person name="Guan C."/>
            <person name="Wincker P."/>
        </authorList>
    </citation>
    <scope>NUCLEOTIDE SEQUENCE [LARGE SCALE GENOMIC DNA]</scope>
    <source>
        <strain evidence="9">cv. Darmor-bzh</strain>
    </source>
</reference>
<dbReference type="EMBL" id="LK032052">
    <property type="protein sequence ID" value="CDY15222.1"/>
    <property type="molecule type" value="Genomic_DNA"/>
</dbReference>
<feature type="compositionally biased region" description="Basic and acidic residues" evidence="6">
    <location>
        <begin position="53"/>
        <end position="66"/>
    </location>
</feature>
<evidence type="ECO:0000256" key="3">
    <source>
        <dbReference type="ARBA" id="ARBA00022692"/>
    </source>
</evidence>
<evidence type="ECO:0000313" key="8">
    <source>
        <dbReference type="EMBL" id="CDY15222.1"/>
    </source>
</evidence>
<organism evidence="8 9">
    <name type="scientific">Brassica napus</name>
    <name type="common">Rape</name>
    <dbReference type="NCBI Taxonomy" id="3708"/>
    <lineage>
        <taxon>Eukaryota</taxon>
        <taxon>Viridiplantae</taxon>
        <taxon>Streptophyta</taxon>
        <taxon>Embryophyta</taxon>
        <taxon>Tracheophyta</taxon>
        <taxon>Spermatophyta</taxon>
        <taxon>Magnoliopsida</taxon>
        <taxon>eudicotyledons</taxon>
        <taxon>Gunneridae</taxon>
        <taxon>Pentapetalae</taxon>
        <taxon>rosids</taxon>
        <taxon>malvids</taxon>
        <taxon>Brassicales</taxon>
        <taxon>Brassicaceae</taxon>
        <taxon>Brassiceae</taxon>
        <taxon>Brassica</taxon>
    </lineage>
</organism>
<evidence type="ECO:0000256" key="4">
    <source>
        <dbReference type="ARBA" id="ARBA00022989"/>
    </source>
</evidence>
<feature type="transmembrane region" description="Helical" evidence="7">
    <location>
        <begin position="216"/>
        <end position="232"/>
    </location>
</feature>
<keyword evidence="9" id="KW-1185">Reference proteome</keyword>
<feature type="transmembrane region" description="Helical" evidence="7">
    <location>
        <begin position="145"/>
        <end position="164"/>
    </location>
</feature>
<feature type="transmembrane region" description="Helical" evidence="7">
    <location>
        <begin position="109"/>
        <end position="125"/>
    </location>
</feature>
<sequence length="233" mass="25447">MWVLKLSLKKMSGLIGFSPATLPHLSFFGSEESNMRTDPETLRNRAVLPGESETTHRDSTASREQTDTETQGENNNVFQTKKRRRALWKASVYSMTLGMLISLLMGLNMSWTAITAALALVVLDFKDARPSLEKAKIDQAKGTTVLALVILVLSNVPTVLPLGARVAAAAGEEEKKAWVSTVARNFSLLGSEANLIVCEQALSHGYTLTFDKHFKFGLPSTLILTAIGLLLIK</sequence>
<dbReference type="GO" id="GO:0005886">
    <property type="term" value="C:plasma membrane"/>
    <property type="evidence" value="ECO:0007669"/>
    <property type="project" value="UniProtKB-SubCell"/>
</dbReference>
<dbReference type="OMA" id="SEESNMR"/>
<keyword evidence="2" id="KW-1003">Cell membrane</keyword>
<evidence type="ECO:0000256" key="7">
    <source>
        <dbReference type="SAM" id="Phobius"/>
    </source>
</evidence>
<evidence type="ECO:0000256" key="6">
    <source>
        <dbReference type="SAM" id="MobiDB-lite"/>
    </source>
</evidence>
<name>A0A078FQT0_BRANA</name>
<dbReference type="GO" id="GO:0016020">
    <property type="term" value="C:membrane"/>
    <property type="evidence" value="ECO:0000318"/>
    <property type="project" value="GO_Central"/>
</dbReference>
<evidence type="ECO:0000313" key="9">
    <source>
        <dbReference type="Proteomes" id="UP000028999"/>
    </source>
</evidence>
<keyword evidence="4 7" id="KW-1133">Transmembrane helix</keyword>
<proteinExistence type="predicted"/>